<name>D5MJG6_METO1</name>
<evidence type="ECO:0000256" key="1">
    <source>
        <dbReference type="SAM" id="SignalP"/>
    </source>
</evidence>
<protein>
    <recommendedName>
        <fullName evidence="4">Lipoprotein SmpA/OmlA domain-containing protein</fullName>
    </recommendedName>
</protein>
<dbReference type="KEGG" id="mox:DAMO_2478"/>
<dbReference type="AlphaFoldDB" id="D5MJG6"/>
<dbReference type="Proteomes" id="UP000006898">
    <property type="component" value="Chromosome"/>
</dbReference>
<dbReference type="EMBL" id="FP565575">
    <property type="protein sequence ID" value="CBE69551.1"/>
    <property type="molecule type" value="Genomic_DNA"/>
</dbReference>
<reference evidence="2 3" key="1">
    <citation type="journal article" date="2010" name="Nature">
        <title>Nitrite-driven anaerobic methane oxidation by oxygenic bacteria.</title>
        <authorList>
            <person name="Ettwig K.F."/>
            <person name="Butler M.K."/>
            <person name="Le Paslier D."/>
            <person name="Pelletier E."/>
            <person name="Mangenot S."/>
            <person name="Kuypers M.M.M."/>
            <person name="Schreiber F."/>
            <person name="Dutilh B.E."/>
            <person name="Zedelius J."/>
            <person name="de Beer D."/>
            <person name="Gloerich J."/>
            <person name="Wessels H.J.C.T."/>
            <person name="van Allen T."/>
            <person name="Luesken F."/>
            <person name="Wu M."/>
            <person name="van de Pas-Schoonen K.T."/>
            <person name="Op den Camp H.J.M."/>
            <person name="Janssen-Megens E.M."/>
            <person name="Francoijs K-J."/>
            <person name="Stunnenberg H."/>
            <person name="Weissenbach J."/>
            <person name="Jetten M.S.M."/>
            <person name="Strous M."/>
        </authorList>
    </citation>
    <scope>NUCLEOTIDE SEQUENCE [LARGE SCALE GENOMIC DNA]</scope>
</reference>
<evidence type="ECO:0008006" key="4">
    <source>
        <dbReference type="Google" id="ProtNLM"/>
    </source>
</evidence>
<dbReference type="HOGENOM" id="CLU_1923751_0_0_0"/>
<feature type="chain" id="PRO_5003074305" description="Lipoprotein SmpA/OmlA domain-containing protein" evidence="1">
    <location>
        <begin position="23"/>
        <end position="131"/>
    </location>
</feature>
<evidence type="ECO:0000313" key="3">
    <source>
        <dbReference type="Proteomes" id="UP000006898"/>
    </source>
</evidence>
<accession>D5MJG6</accession>
<organism evidence="2 3">
    <name type="scientific">Methylomirabilis oxygeniifera</name>
    <dbReference type="NCBI Taxonomy" id="671143"/>
    <lineage>
        <taxon>Bacteria</taxon>
        <taxon>Candidatus Methylomirabilota</taxon>
        <taxon>Candidatus Methylomirabilia</taxon>
        <taxon>Candidatus Methylomirabilales</taxon>
        <taxon>Candidatus Methylomirabilaceae</taxon>
        <taxon>Candidatus Methylomirabilis</taxon>
    </lineage>
</organism>
<feature type="signal peptide" evidence="1">
    <location>
        <begin position="1"/>
        <end position="22"/>
    </location>
</feature>
<gene>
    <name evidence="2" type="ORF">DAMO_2478</name>
</gene>
<evidence type="ECO:0000313" key="2">
    <source>
        <dbReference type="EMBL" id="CBE69551.1"/>
    </source>
</evidence>
<proteinExistence type="predicted"/>
<keyword evidence="1" id="KW-0732">Signal</keyword>
<dbReference type="STRING" id="671143.DAMO_2478"/>
<sequence length="131" mass="14861">MIRAASVLLLAVMLSVAVPAFAQQAPVPTAVTPTRQAFQTLIPGMTREQVSKLVASQGPMDLKQEVWGRWAPGAKPGHVEILRVHFYENRIYWVEYDVFTETWAREEKGSCSGWMKGPMRRLKESFDIDIR</sequence>